<reference evidence="1" key="1">
    <citation type="submission" date="2023-07" db="EMBL/GenBank/DDBJ databases">
        <title>Chromosome-level Genome Assembly of Striped Snakehead (Channa striata).</title>
        <authorList>
            <person name="Liu H."/>
        </authorList>
    </citation>
    <scope>NUCLEOTIDE SEQUENCE</scope>
    <source>
        <strain evidence="1">Gz</strain>
        <tissue evidence="1">Muscle</tissue>
    </source>
</reference>
<name>A0AA88LR06_CHASR</name>
<sequence length="118" mass="13530">MGVATREQWYVLEPHVIVVDWIKKYGECRKRSGVSRTRCHLLSGQSDLCFPLQEEQTSWRMNLCLAWRRTGVPRDPLSKEEHPTSVHPLSVMATAAMMMMTTSSALSWRTHPKQSVST</sequence>
<organism evidence="1 2">
    <name type="scientific">Channa striata</name>
    <name type="common">Snakehead murrel</name>
    <name type="synonym">Ophicephalus striatus</name>
    <dbReference type="NCBI Taxonomy" id="64152"/>
    <lineage>
        <taxon>Eukaryota</taxon>
        <taxon>Metazoa</taxon>
        <taxon>Chordata</taxon>
        <taxon>Craniata</taxon>
        <taxon>Vertebrata</taxon>
        <taxon>Euteleostomi</taxon>
        <taxon>Actinopterygii</taxon>
        <taxon>Neopterygii</taxon>
        <taxon>Teleostei</taxon>
        <taxon>Neoteleostei</taxon>
        <taxon>Acanthomorphata</taxon>
        <taxon>Anabantaria</taxon>
        <taxon>Anabantiformes</taxon>
        <taxon>Channoidei</taxon>
        <taxon>Channidae</taxon>
        <taxon>Channa</taxon>
    </lineage>
</organism>
<proteinExistence type="predicted"/>
<dbReference type="Proteomes" id="UP001187415">
    <property type="component" value="Unassembled WGS sequence"/>
</dbReference>
<dbReference type="EMBL" id="JAUPFM010000019">
    <property type="protein sequence ID" value="KAK2820581.1"/>
    <property type="molecule type" value="Genomic_DNA"/>
</dbReference>
<gene>
    <name evidence="1" type="ORF">Q5P01_023540</name>
</gene>
<protein>
    <submittedName>
        <fullName evidence="1">Uncharacterized protein</fullName>
    </submittedName>
</protein>
<comment type="caution">
    <text evidence="1">The sequence shown here is derived from an EMBL/GenBank/DDBJ whole genome shotgun (WGS) entry which is preliminary data.</text>
</comment>
<evidence type="ECO:0000313" key="1">
    <source>
        <dbReference type="EMBL" id="KAK2820581.1"/>
    </source>
</evidence>
<dbReference type="AlphaFoldDB" id="A0AA88LR06"/>
<evidence type="ECO:0000313" key="2">
    <source>
        <dbReference type="Proteomes" id="UP001187415"/>
    </source>
</evidence>
<accession>A0AA88LR06</accession>
<keyword evidence="2" id="KW-1185">Reference proteome</keyword>